<dbReference type="Proteomes" id="UP000199569">
    <property type="component" value="Unassembled WGS sequence"/>
</dbReference>
<protein>
    <submittedName>
        <fullName evidence="3">Uncharacterized protein</fullName>
    </submittedName>
</protein>
<feature type="transmembrane region" description="Helical" evidence="2">
    <location>
        <begin position="163"/>
        <end position="182"/>
    </location>
</feature>
<dbReference type="STRING" id="549386.SAMN02927923_04430"/>
<keyword evidence="4" id="KW-1185">Reference proteome</keyword>
<dbReference type="AlphaFoldDB" id="A0A1G5LJW8"/>
<accession>A0A1G5LJW8</accession>
<gene>
    <name evidence="3" type="ORF">SAMN02927923_04430</name>
</gene>
<name>A0A1G5LJW8_9HYPH</name>
<dbReference type="EMBL" id="FMVJ01000020">
    <property type="protein sequence ID" value="SCZ13217.1"/>
    <property type="molecule type" value="Genomic_DNA"/>
</dbReference>
<organism evidence="3 4">
    <name type="scientific">Microvirga guangxiensis</name>
    <dbReference type="NCBI Taxonomy" id="549386"/>
    <lineage>
        <taxon>Bacteria</taxon>
        <taxon>Pseudomonadati</taxon>
        <taxon>Pseudomonadota</taxon>
        <taxon>Alphaproteobacteria</taxon>
        <taxon>Hyphomicrobiales</taxon>
        <taxon>Methylobacteriaceae</taxon>
        <taxon>Microvirga</taxon>
    </lineage>
</organism>
<keyword evidence="2" id="KW-0812">Transmembrane</keyword>
<keyword evidence="2" id="KW-1133">Transmembrane helix</keyword>
<evidence type="ECO:0000256" key="2">
    <source>
        <dbReference type="SAM" id="Phobius"/>
    </source>
</evidence>
<sequence>MTAEPLRVIPKEMADYYPLIARAVEGLTEQNPASRRAVYERARTALVAQLRSLNPPLSEEAIQQECSSLDEAITRVEADYAPAPAGFDPNAFAQMLAEEPGKPEAAERLRGSVSPGQALRAPSQDEPEPEPAHQAFEEAAPARPRVDTRPHPAIQSNRPTRSILLGVAIGLVIIAIAGLAWWQSQSDAPLPETPVAEAPQAPANPENAKINERVGGQAAQTPAPASQAIGVAHRAVFYEEDATNPQTPKAQVGRVVWRLEDVNPGQGQALEKAVVANVDIADAGVTMKMVLRRNLDTTLPASHTVELTFTTREGDSGRLIRDVGLLQFKNEEAARGTPVAGLPVPVRENLFLIGLSNLQGDVERNTELFVRRNWIDLPVRMASGQRAILSFEKGATGEQVLNTAFSQWQ</sequence>
<reference evidence="3 4" key="1">
    <citation type="submission" date="2016-10" db="EMBL/GenBank/DDBJ databases">
        <authorList>
            <person name="de Groot N.N."/>
        </authorList>
    </citation>
    <scope>NUCLEOTIDE SEQUENCE [LARGE SCALE GENOMIC DNA]</scope>
    <source>
        <strain evidence="3 4">CGMCC 1.7666</strain>
    </source>
</reference>
<dbReference type="RefSeq" id="WP_244510760.1">
    <property type="nucleotide sequence ID" value="NZ_FMVJ01000020.1"/>
</dbReference>
<evidence type="ECO:0000256" key="1">
    <source>
        <dbReference type="SAM" id="MobiDB-lite"/>
    </source>
</evidence>
<evidence type="ECO:0000313" key="4">
    <source>
        <dbReference type="Proteomes" id="UP000199569"/>
    </source>
</evidence>
<feature type="region of interest" description="Disordered" evidence="1">
    <location>
        <begin position="102"/>
        <end position="155"/>
    </location>
</feature>
<evidence type="ECO:0000313" key="3">
    <source>
        <dbReference type="EMBL" id="SCZ13217.1"/>
    </source>
</evidence>
<proteinExistence type="predicted"/>
<keyword evidence="2" id="KW-0472">Membrane</keyword>